<reference evidence="2 3" key="1">
    <citation type="submission" date="2024-03" db="EMBL/GenBank/DDBJ databases">
        <title>Actinomycetospora sp. OC33-EN07, a novel actinomycete isolated from wild orchid (Aerides multiflora).</title>
        <authorList>
            <person name="Suriyachadkun C."/>
        </authorList>
    </citation>
    <scope>NUCLEOTIDE SEQUENCE [LARGE SCALE GENOMIC DNA]</scope>
    <source>
        <strain evidence="2 3">OC33-EN07</strain>
    </source>
</reference>
<evidence type="ECO:0000313" key="2">
    <source>
        <dbReference type="EMBL" id="MEJ2862940.1"/>
    </source>
</evidence>
<comment type="caution">
    <text evidence="2">The sequence shown here is derived from an EMBL/GenBank/DDBJ whole genome shotgun (WGS) entry which is preliminary data.</text>
</comment>
<dbReference type="EMBL" id="JBBEGM010000007">
    <property type="protein sequence ID" value="MEJ2862940.1"/>
    <property type="molecule type" value="Genomic_DNA"/>
</dbReference>
<accession>A0ABU8M6H2</accession>
<name>A0ABU8M6H2_9PSEU</name>
<proteinExistence type="predicted"/>
<evidence type="ECO:0000313" key="3">
    <source>
        <dbReference type="Proteomes" id="UP001369736"/>
    </source>
</evidence>
<organism evidence="2 3">
    <name type="scientific">Actinomycetospora flava</name>
    <dbReference type="NCBI Taxonomy" id="3129232"/>
    <lineage>
        <taxon>Bacteria</taxon>
        <taxon>Bacillati</taxon>
        <taxon>Actinomycetota</taxon>
        <taxon>Actinomycetes</taxon>
        <taxon>Pseudonocardiales</taxon>
        <taxon>Pseudonocardiaceae</taxon>
        <taxon>Actinomycetospora</taxon>
    </lineage>
</organism>
<sequence length="83" mass="8609">MPAFESDAVEALREAARALAVRDEAVPATGVDDGTPATSQDVAALLDGLVLGLGHLERGASMGRHPAPSPRSGERPIPRTWPV</sequence>
<protein>
    <submittedName>
        <fullName evidence="2">Uncharacterized protein</fullName>
    </submittedName>
</protein>
<gene>
    <name evidence="2" type="ORF">WCD58_17360</name>
</gene>
<keyword evidence="3" id="KW-1185">Reference proteome</keyword>
<feature type="region of interest" description="Disordered" evidence="1">
    <location>
        <begin position="60"/>
        <end position="83"/>
    </location>
</feature>
<dbReference type="Proteomes" id="UP001369736">
    <property type="component" value="Unassembled WGS sequence"/>
</dbReference>
<dbReference type="RefSeq" id="WP_337704312.1">
    <property type="nucleotide sequence ID" value="NZ_JBBEGM010000007.1"/>
</dbReference>
<evidence type="ECO:0000256" key="1">
    <source>
        <dbReference type="SAM" id="MobiDB-lite"/>
    </source>
</evidence>